<protein>
    <recommendedName>
        <fullName evidence="7 18">Phosphatidate cytidylyltransferase</fullName>
        <ecNumber evidence="6 18">2.7.7.41</ecNumber>
    </recommendedName>
</protein>
<evidence type="ECO:0000256" key="5">
    <source>
        <dbReference type="ARBA" id="ARBA00010185"/>
    </source>
</evidence>
<evidence type="ECO:0000256" key="4">
    <source>
        <dbReference type="ARBA" id="ARBA00005189"/>
    </source>
</evidence>
<dbReference type="Pfam" id="PF01148">
    <property type="entry name" value="CTP_transf_1"/>
    <property type="match status" value="1"/>
</dbReference>
<dbReference type="GO" id="GO:0005886">
    <property type="term" value="C:plasma membrane"/>
    <property type="evidence" value="ECO:0007669"/>
    <property type="project" value="UniProtKB-SubCell"/>
</dbReference>
<keyword evidence="9" id="KW-0444">Lipid biosynthesis</keyword>
<feature type="transmembrane region" description="Helical" evidence="19">
    <location>
        <begin position="248"/>
        <end position="266"/>
    </location>
</feature>
<comment type="similarity">
    <text evidence="5 18">Belongs to the CDS family.</text>
</comment>
<keyword evidence="17" id="KW-1208">Phospholipid metabolism</keyword>
<evidence type="ECO:0000256" key="7">
    <source>
        <dbReference type="ARBA" id="ARBA00019373"/>
    </source>
</evidence>
<dbReference type="EC" id="2.7.7.41" evidence="6 18"/>
<accession>A0ABD4QJD6</accession>
<evidence type="ECO:0000256" key="1">
    <source>
        <dbReference type="ARBA" id="ARBA00001698"/>
    </source>
</evidence>
<feature type="transmembrane region" description="Helical" evidence="19">
    <location>
        <begin position="176"/>
        <end position="194"/>
    </location>
</feature>
<keyword evidence="13 19" id="KW-1133">Transmembrane helix</keyword>
<comment type="catalytic activity">
    <reaction evidence="1 18">
        <text>a 1,2-diacyl-sn-glycero-3-phosphate + CTP + H(+) = a CDP-1,2-diacyl-sn-glycerol + diphosphate</text>
        <dbReference type="Rhea" id="RHEA:16229"/>
        <dbReference type="ChEBI" id="CHEBI:15378"/>
        <dbReference type="ChEBI" id="CHEBI:33019"/>
        <dbReference type="ChEBI" id="CHEBI:37563"/>
        <dbReference type="ChEBI" id="CHEBI:58332"/>
        <dbReference type="ChEBI" id="CHEBI:58608"/>
        <dbReference type="EC" id="2.7.7.41"/>
    </reaction>
</comment>
<evidence type="ECO:0000256" key="12">
    <source>
        <dbReference type="ARBA" id="ARBA00022695"/>
    </source>
</evidence>
<evidence type="ECO:0000256" key="15">
    <source>
        <dbReference type="ARBA" id="ARBA00023136"/>
    </source>
</evidence>
<evidence type="ECO:0000256" key="9">
    <source>
        <dbReference type="ARBA" id="ARBA00022516"/>
    </source>
</evidence>
<dbReference type="PANTHER" id="PTHR46382">
    <property type="entry name" value="PHOSPHATIDATE CYTIDYLYLTRANSFERASE"/>
    <property type="match status" value="1"/>
</dbReference>
<proteinExistence type="inferred from homology"/>
<evidence type="ECO:0000313" key="21">
    <source>
        <dbReference type="Proteomes" id="UP000676804"/>
    </source>
</evidence>
<dbReference type="InterPro" id="IPR000374">
    <property type="entry name" value="PC_trans"/>
</dbReference>
<organism evidence="20 21">
    <name type="scientific">Bacillus australimaris</name>
    <dbReference type="NCBI Taxonomy" id="1326968"/>
    <lineage>
        <taxon>Bacteria</taxon>
        <taxon>Bacillati</taxon>
        <taxon>Bacillota</taxon>
        <taxon>Bacilli</taxon>
        <taxon>Bacillales</taxon>
        <taxon>Bacillaceae</taxon>
        <taxon>Bacillus</taxon>
    </lineage>
</organism>
<feature type="transmembrane region" description="Helical" evidence="19">
    <location>
        <begin position="133"/>
        <end position="155"/>
    </location>
</feature>
<evidence type="ECO:0000256" key="19">
    <source>
        <dbReference type="SAM" id="Phobius"/>
    </source>
</evidence>
<gene>
    <name evidence="20" type="ORF">KCQ59_12315</name>
</gene>
<evidence type="ECO:0000256" key="10">
    <source>
        <dbReference type="ARBA" id="ARBA00022679"/>
    </source>
</evidence>
<evidence type="ECO:0000256" key="8">
    <source>
        <dbReference type="ARBA" id="ARBA00022475"/>
    </source>
</evidence>
<evidence type="ECO:0000256" key="3">
    <source>
        <dbReference type="ARBA" id="ARBA00005119"/>
    </source>
</evidence>
<keyword evidence="15 19" id="KW-0472">Membrane</keyword>
<keyword evidence="8" id="KW-1003">Cell membrane</keyword>
<sequence length="267" mass="29590">MVQMKQRILTGVLAAAVFLLAVIYGQMPFTLLIYLMGSVALFELLRMKKISIFSFPGIVSLILLWLLMGGENSFFPNVDASKMQIALFAILILLTYTVLSKNSFTFDEVAFVVLATLYIGVSFYYFIQIRGLYGMSAIFFAAVIIWSTDSGAYFIGKSMGKRKLWPEISPNKTVEGFIGGIVTAVVLSLVFQAVTGFLPSYLLVMFITLLLSIFGQLGDLVESALKRHYHVKDSGTILPGHGGILDRFDSFLFVLPFLYLLLATFAS</sequence>
<evidence type="ECO:0000256" key="17">
    <source>
        <dbReference type="ARBA" id="ARBA00023264"/>
    </source>
</evidence>
<feature type="transmembrane region" description="Helical" evidence="19">
    <location>
        <begin position="80"/>
        <end position="99"/>
    </location>
</feature>
<keyword evidence="10 18" id="KW-0808">Transferase</keyword>
<evidence type="ECO:0000256" key="13">
    <source>
        <dbReference type="ARBA" id="ARBA00022989"/>
    </source>
</evidence>
<dbReference type="Proteomes" id="UP000676804">
    <property type="component" value="Unassembled WGS sequence"/>
</dbReference>
<evidence type="ECO:0000313" key="20">
    <source>
        <dbReference type="EMBL" id="MBR8690568.1"/>
    </source>
</evidence>
<comment type="subcellular location">
    <subcellularLocation>
        <location evidence="2">Cell membrane</location>
        <topology evidence="2">Multi-pass membrane protein</topology>
    </subcellularLocation>
</comment>
<evidence type="ECO:0000256" key="16">
    <source>
        <dbReference type="ARBA" id="ARBA00023209"/>
    </source>
</evidence>
<feature type="transmembrane region" description="Helical" evidence="19">
    <location>
        <begin position="52"/>
        <end position="68"/>
    </location>
</feature>
<evidence type="ECO:0000256" key="18">
    <source>
        <dbReference type="RuleBase" id="RU003938"/>
    </source>
</evidence>
<name>A0ABD4QJD6_9BACI</name>
<comment type="caution">
    <text evidence="20">The sequence shown here is derived from an EMBL/GenBank/DDBJ whole genome shotgun (WGS) entry which is preliminary data.</text>
</comment>
<dbReference type="AlphaFoldDB" id="A0ABD4QJD6"/>
<keyword evidence="12 18" id="KW-0548">Nucleotidyltransferase</keyword>
<feature type="transmembrane region" description="Helical" evidence="19">
    <location>
        <begin position="106"/>
        <end position="127"/>
    </location>
</feature>
<comment type="pathway">
    <text evidence="3 18">Phospholipid metabolism; CDP-diacylglycerol biosynthesis; CDP-diacylglycerol from sn-glycerol 3-phosphate: step 3/3.</text>
</comment>
<dbReference type="EMBL" id="JAGQFH010000026">
    <property type="protein sequence ID" value="MBR8690568.1"/>
    <property type="molecule type" value="Genomic_DNA"/>
</dbReference>
<comment type="pathway">
    <text evidence="4">Lipid metabolism.</text>
</comment>
<dbReference type="PANTHER" id="PTHR46382:SF1">
    <property type="entry name" value="PHOSPHATIDATE CYTIDYLYLTRANSFERASE"/>
    <property type="match status" value="1"/>
</dbReference>
<evidence type="ECO:0000256" key="14">
    <source>
        <dbReference type="ARBA" id="ARBA00023098"/>
    </source>
</evidence>
<dbReference type="GO" id="GO:0004605">
    <property type="term" value="F:phosphatidate cytidylyltransferase activity"/>
    <property type="evidence" value="ECO:0007669"/>
    <property type="project" value="UniProtKB-EC"/>
</dbReference>
<dbReference type="GO" id="GO:0008654">
    <property type="term" value="P:phospholipid biosynthetic process"/>
    <property type="evidence" value="ECO:0007669"/>
    <property type="project" value="UniProtKB-KW"/>
</dbReference>
<keyword evidence="14" id="KW-0443">Lipid metabolism</keyword>
<keyword evidence="16" id="KW-0594">Phospholipid biosynthesis</keyword>
<evidence type="ECO:0000256" key="2">
    <source>
        <dbReference type="ARBA" id="ARBA00004651"/>
    </source>
</evidence>
<dbReference type="PROSITE" id="PS01315">
    <property type="entry name" value="CDS"/>
    <property type="match status" value="1"/>
</dbReference>
<feature type="transmembrane region" description="Helical" evidence="19">
    <location>
        <begin position="200"/>
        <end position="221"/>
    </location>
</feature>
<evidence type="ECO:0000256" key="6">
    <source>
        <dbReference type="ARBA" id="ARBA00012487"/>
    </source>
</evidence>
<evidence type="ECO:0000256" key="11">
    <source>
        <dbReference type="ARBA" id="ARBA00022692"/>
    </source>
</evidence>
<keyword evidence="11 18" id="KW-0812">Transmembrane</keyword>
<reference evidence="20 21" key="1">
    <citation type="submission" date="2021-04" db="EMBL/GenBank/DDBJ databases">
        <title>Isolation of newly marine bacteria for enzymatic activity.</title>
        <authorList>
            <person name="Hadi W.A.M."/>
            <person name="Nair A.J.J."/>
            <person name="Edwin B.T."/>
        </authorList>
    </citation>
    <scope>NUCLEOTIDE SEQUENCE [LARGE SCALE GENOMIC DNA]</scope>
    <source>
        <strain evidence="20 21">B28A</strain>
    </source>
</reference>